<gene>
    <name evidence="1" type="ORF">OXX778_LOCUS19761</name>
</gene>
<dbReference type="Proteomes" id="UP000663879">
    <property type="component" value="Unassembled WGS sequence"/>
</dbReference>
<protein>
    <recommendedName>
        <fullName evidence="3">FLYWCH-type domain-containing protein</fullName>
    </recommendedName>
</protein>
<accession>A0A814LZC7</accession>
<organism evidence="1 2">
    <name type="scientific">Brachionus calyciflorus</name>
    <dbReference type="NCBI Taxonomy" id="104777"/>
    <lineage>
        <taxon>Eukaryota</taxon>
        <taxon>Metazoa</taxon>
        <taxon>Spiralia</taxon>
        <taxon>Gnathifera</taxon>
        <taxon>Rotifera</taxon>
        <taxon>Eurotatoria</taxon>
        <taxon>Monogononta</taxon>
        <taxon>Pseudotrocha</taxon>
        <taxon>Ploima</taxon>
        <taxon>Brachionidae</taxon>
        <taxon>Brachionus</taxon>
    </lineage>
</organism>
<reference evidence="1" key="1">
    <citation type="submission" date="2021-02" db="EMBL/GenBank/DDBJ databases">
        <authorList>
            <person name="Nowell W R."/>
        </authorList>
    </citation>
    <scope>NUCLEOTIDE SEQUENCE</scope>
    <source>
        <strain evidence="1">Ploen Becks lab</strain>
    </source>
</reference>
<evidence type="ECO:0000313" key="2">
    <source>
        <dbReference type="Proteomes" id="UP000663879"/>
    </source>
</evidence>
<dbReference type="EMBL" id="CAJNOC010006174">
    <property type="protein sequence ID" value="CAF1071744.1"/>
    <property type="molecule type" value="Genomic_DNA"/>
</dbReference>
<comment type="caution">
    <text evidence="1">The sequence shown here is derived from an EMBL/GenBank/DDBJ whole genome shotgun (WGS) entry which is preliminary data.</text>
</comment>
<dbReference type="OrthoDB" id="9974479at2759"/>
<name>A0A814LZC7_9BILA</name>
<sequence length="285" mass="33492">MCELSPNFKSPKLLKNSKNLPNIYYLWKDKTLRYNCSLRRKDKCTASLKLHNDEVIIDDGDHFCEEHTDSSIQCIIAQQYLKKKVTIETSKSVKSLYNEAQTRLIHAQIPEESIATNLKSFNRMGRTLYNRKASKQPSVPTEFSDLHISGQYATTFKNDKFLQYDNKSTDKRIIIFSELLRILSESKFWFIDGTYKTAPRNLLQLYVTQRLVKNTNETLPFFYILTMDRSESTYKEAFGIKRYLSRIVANDEELFEHAFDDFLRQFNVNENFNNEIAQQKLHNTG</sequence>
<evidence type="ECO:0008006" key="3">
    <source>
        <dbReference type="Google" id="ProtNLM"/>
    </source>
</evidence>
<proteinExistence type="predicted"/>
<dbReference type="AlphaFoldDB" id="A0A814LZC7"/>
<keyword evidence="2" id="KW-1185">Reference proteome</keyword>
<evidence type="ECO:0000313" key="1">
    <source>
        <dbReference type="EMBL" id="CAF1071744.1"/>
    </source>
</evidence>